<evidence type="ECO:0000313" key="1">
    <source>
        <dbReference type="EMBL" id="GMA34217.1"/>
    </source>
</evidence>
<dbReference type="SUPFAM" id="SSF102114">
    <property type="entry name" value="Radical SAM enzymes"/>
    <property type="match status" value="1"/>
</dbReference>
<organism evidence="1 2">
    <name type="scientific">Demequina litorisediminis</name>
    <dbReference type="NCBI Taxonomy" id="1849022"/>
    <lineage>
        <taxon>Bacteria</taxon>
        <taxon>Bacillati</taxon>
        <taxon>Actinomycetota</taxon>
        <taxon>Actinomycetes</taxon>
        <taxon>Micrococcales</taxon>
        <taxon>Demequinaceae</taxon>
        <taxon>Demequina</taxon>
    </lineage>
</organism>
<reference evidence="2" key="1">
    <citation type="journal article" date="2019" name="Int. J. Syst. Evol. Microbiol.">
        <title>The Global Catalogue of Microorganisms (GCM) 10K type strain sequencing project: providing services to taxonomists for standard genome sequencing and annotation.</title>
        <authorList>
            <consortium name="The Broad Institute Genomics Platform"/>
            <consortium name="The Broad Institute Genome Sequencing Center for Infectious Disease"/>
            <person name="Wu L."/>
            <person name="Ma J."/>
        </authorList>
    </citation>
    <scope>NUCLEOTIDE SEQUENCE [LARGE SCALE GENOMIC DNA]</scope>
    <source>
        <strain evidence="2">NBRC 112299</strain>
    </source>
</reference>
<evidence type="ECO:0000313" key="2">
    <source>
        <dbReference type="Proteomes" id="UP001157125"/>
    </source>
</evidence>
<gene>
    <name evidence="1" type="ORF">GCM10025876_04210</name>
</gene>
<dbReference type="EMBL" id="BSUN01000001">
    <property type="protein sequence ID" value="GMA34217.1"/>
    <property type="molecule type" value="Genomic_DNA"/>
</dbReference>
<dbReference type="InterPro" id="IPR034505">
    <property type="entry name" value="Coproporphyrinogen-III_oxidase"/>
</dbReference>
<dbReference type="PANTHER" id="PTHR13932:SF5">
    <property type="entry name" value="RADICAL S-ADENOSYL METHIONINE DOMAIN-CONTAINING PROTEIN 1, MITOCHONDRIAL"/>
    <property type="match status" value="1"/>
</dbReference>
<dbReference type="Proteomes" id="UP001157125">
    <property type="component" value="Unassembled WGS sequence"/>
</dbReference>
<dbReference type="PANTHER" id="PTHR13932">
    <property type="entry name" value="COPROPORPHYRINIGEN III OXIDASE"/>
    <property type="match status" value="1"/>
</dbReference>
<accession>A0ABQ6IAN6</accession>
<dbReference type="InterPro" id="IPR058240">
    <property type="entry name" value="rSAM_sf"/>
</dbReference>
<proteinExistence type="predicted"/>
<comment type="caution">
    <text evidence="1">The sequence shown here is derived from an EMBL/GenBank/DDBJ whole genome shotgun (WGS) entry which is preliminary data.</text>
</comment>
<sequence length="121" mass="13415">MRSSLSQARGWDARLRSGEIEPVDLDTQAEMYEAADARLAAAGYGWYEVSNWARSAEQRCRHNVAYWTSQDWWGIGPGAHSYLGPRIGRDGEAIGAQRWWNVASACLRGEACRGGGPRGRT</sequence>
<name>A0ABQ6IAN6_9MICO</name>
<protein>
    <submittedName>
        <fullName evidence="1">Uncharacterized protein</fullName>
    </submittedName>
</protein>
<keyword evidence="2" id="KW-1185">Reference proteome</keyword>